<dbReference type="Proteomes" id="UP000078595">
    <property type="component" value="Chromosome 8"/>
</dbReference>
<reference evidence="4" key="1">
    <citation type="submission" date="2013-07" db="EMBL/GenBank/DDBJ databases">
        <title>The Genome Sequence of Cryptococcus dejecticola CBS10117.</title>
        <authorList>
            <consortium name="The Broad Institute Genome Sequencing Platform"/>
            <person name="Cuomo C."/>
            <person name="Litvintseva A."/>
            <person name="Chen Y."/>
            <person name="Heitman J."/>
            <person name="Sun S."/>
            <person name="Springer D."/>
            <person name="Dromer F."/>
            <person name="Young S.K."/>
            <person name="Zeng Q."/>
            <person name="Gargeya S."/>
            <person name="Fitzgerald M."/>
            <person name="Abouelleil A."/>
            <person name="Alvarado L."/>
            <person name="Berlin A.M."/>
            <person name="Chapman S.B."/>
            <person name="Dewar J."/>
            <person name="Goldberg J."/>
            <person name="Griggs A."/>
            <person name="Gujja S."/>
            <person name="Hansen M."/>
            <person name="Howarth C."/>
            <person name="Imamovic A."/>
            <person name="Larimer J."/>
            <person name="McCowan C."/>
            <person name="Murphy C."/>
            <person name="Pearson M."/>
            <person name="Priest M."/>
            <person name="Roberts A."/>
            <person name="Saif S."/>
            <person name="Shea T."/>
            <person name="Sykes S."/>
            <person name="Wortman J."/>
            <person name="Nusbaum C."/>
            <person name="Birren B."/>
        </authorList>
    </citation>
    <scope>NUCLEOTIDE SEQUENCE [LARGE SCALE GENOMIC DNA]</scope>
    <source>
        <strain evidence="4">CBS 10117</strain>
    </source>
</reference>
<keyword evidence="2" id="KW-0732">Signal</keyword>
<feature type="signal peptide" evidence="2">
    <location>
        <begin position="1"/>
        <end position="22"/>
    </location>
</feature>
<feature type="region of interest" description="Disordered" evidence="1">
    <location>
        <begin position="121"/>
        <end position="147"/>
    </location>
</feature>
<reference evidence="5" key="2">
    <citation type="submission" date="2013-07" db="EMBL/GenBank/DDBJ databases">
        <authorList>
            <consortium name="The Broad Institute Genome Sequencing Platform"/>
            <person name="Cuomo C."/>
            <person name="Litvintseva A."/>
            <person name="Chen Y."/>
            <person name="Heitman J."/>
            <person name="Sun S."/>
            <person name="Springer D."/>
            <person name="Dromer F."/>
            <person name="Young S.K."/>
            <person name="Zeng Q."/>
            <person name="Gargeya S."/>
            <person name="Fitzgerald M."/>
            <person name="Abouelleil A."/>
            <person name="Alvarado L."/>
            <person name="Berlin A.M."/>
            <person name="Chapman S.B."/>
            <person name="Dewar J."/>
            <person name="Goldberg J."/>
            <person name="Griggs A."/>
            <person name="Gujja S."/>
            <person name="Hansen M."/>
            <person name="Howarth C."/>
            <person name="Imamovic A."/>
            <person name="Larimer J."/>
            <person name="McCowan C."/>
            <person name="Murphy C."/>
            <person name="Pearson M."/>
            <person name="Priest M."/>
            <person name="Roberts A."/>
            <person name="Saif S."/>
            <person name="Shea T."/>
            <person name="Sykes S."/>
            <person name="Wortman J."/>
            <person name="Nusbaum C."/>
            <person name="Birren B."/>
        </authorList>
    </citation>
    <scope>NUCLEOTIDE SEQUENCE</scope>
    <source>
        <strain evidence="5">CBS 10117</strain>
    </source>
</reference>
<dbReference type="PRINTS" id="PR00837">
    <property type="entry name" value="V5TPXLIKE"/>
</dbReference>
<dbReference type="EMBL" id="KI894038">
    <property type="protein sequence ID" value="OBR81177.1"/>
    <property type="molecule type" value="Genomic_DNA"/>
</dbReference>
<feature type="domain" description="SCP" evidence="3">
    <location>
        <begin position="194"/>
        <end position="328"/>
    </location>
</feature>
<dbReference type="EMBL" id="CP144537">
    <property type="protein sequence ID" value="WWC64188.1"/>
    <property type="molecule type" value="Genomic_DNA"/>
</dbReference>
<feature type="region of interest" description="Disordered" evidence="1">
    <location>
        <begin position="75"/>
        <end position="94"/>
    </location>
</feature>
<evidence type="ECO:0000313" key="5">
    <source>
        <dbReference type="EMBL" id="WWC64188.1"/>
    </source>
</evidence>
<dbReference type="RefSeq" id="XP_018259019.1">
    <property type="nucleotide sequence ID" value="XM_018411818.1"/>
</dbReference>
<dbReference type="Pfam" id="PF00188">
    <property type="entry name" value="CAP"/>
    <property type="match status" value="1"/>
</dbReference>
<feature type="compositionally biased region" description="Low complexity" evidence="1">
    <location>
        <begin position="128"/>
        <end position="138"/>
    </location>
</feature>
<keyword evidence="6" id="KW-1185">Reference proteome</keyword>
<dbReference type="InterPro" id="IPR001283">
    <property type="entry name" value="CRISP-related"/>
</dbReference>
<dbReference type="KEGG" id="kdj:28972261"/>
<dbReference type="GeneID" id="28972261"/>
<protein>
    <recommendedName>
        <fullName evidence="3">SCP domain-containing protein</fullName>
    </recommendedName>
</protein>
<dbReference type="Gene3D" id="3.40.33.10">
    <property type="entry name" value="CAP"/>
    <property type="match status" value="1"/>
</dbReference>
<evidence type="ECO:0000313" key="4">
    <source>
        <dbReference type="EMBL" id="OBR81177.1"/>
    </source>
</evidence>
<evidence type="ECO:0000256" key="1">
    <source>
        <dbReference type="SAM" id="MobiDB-lite"/>
    </source>
</evidence>
<accession>A0A1A5ZTP1</accession>
<dbReference type="SMART" id="SM00198">
    <property type="entry name" value="SCP"/>
    <property type="match status" value="1"/>
</dbReference>
<dbReference type="PANTHER" id="PTHR10334">
    <property type="entry name" value="CYSTEINE-RICH SECRETORY PROTEIN-RELATED"/>
    <property type="match status" value="1"/>
</dbReference>
<feature type="chain" id="PRO_5008341833" description="SCP domain-containing protein" evidence="2">
    <location>
        <begin position="23"/>
        <end position="347"/>
    </location>
</feature>
<name>A0A1A5ZTP1_9TREE</name>
<sequence length="347" mass="37104">MLAISSSFALFSLILVGEVVSAKPHHSPLERRKDHHRRHKSADPAASPSPPSAPLAARDDSNVVYVDVWSTTTVTASPSLSSGGDDSDPPPVVGAVLAEQDGGPPNVVTVDVTSTVIKTVHQGGAGGQQQQQQQTKQVKPPPATTVTGTKVIPTAGFVAISTGKGTTVTIQDTATPTGIAQPSATGGEPDNSDAANQQWVALHNDRRRRFGNVPALQWRDDLVAVAKEKAGLCNKAHTKAAENLQWGSGMGTPDSAVVAWVDDEIKYYNFNNPTYSDESGHFTQAVWKNTSYVGCWISKCSPNTVVGPEYEQSFQTACEYDPAGNYVGEENFRENVFPEGTNWQDYQ</sequence>
<dbReference type="InterPro" id="IPR014044">
    <property type="entry name" value="CAP_dom"/>
</dbReference>
<evidence type="ECO:0000256" key="2">
    <source>
        <dbReference type="SAM" id="SignalP"/>
    </source>
</evidence>
<organism evidence="4">
    <name type="scientific">Kwoniella dejecticola CBS 10117</name>
    <dbReference type="NCBI Taxonomy" id="1296121"/>
    <lineage>
        <taxon>Eukaryota</taxon>
        <taxon>Fungi</taxon>
        <taxon>Dikarya</taxon>
        <taxon>Basidiomycota</taxon>
        <taxon>Agaricomycotina</taxon>
        <taxon>Tremellomycetes</taxon>
        <taxon>Tremellales</taxon>
        <taxon>Cryptococcaceae</taxon>
        <taxon>Kwoniella</taxon>
    </lineage>
</organism>
<evidence type="ECO:0000313" key="6">
    <source>
        <dbReference type="Proteomes" id="UP000078595"/>
    </source>
</evidence>
<dbReference type="STRING" id="1296121.A0A1A5ZTP1"/>
<proteinExistence type="predicted"/>
<feature type="region of interest" description="Disordered" evidence="1">
    <location>
        <begin position="23"/>
        <end position="58"/>
    </location>
</feature>
<gene>
    <name evidence="4" type="ORF">I303_08562</name>
    <name evidence="5" type="ORF">I303_106796</name>
</gene>
<dbReference type="AlphaFoldDB" id="A0A1A5ZTP1"/>
<reference evidence="5" key="3">
    <citation type="submission" date="2024-02" db="EMBL/GenBank/DDBJ databases">
        <title>Comparative genomics of Cryptococcus and Kwoniella reveals pathogenesis evolution and contrasting modes of karyotype evolution via chromosome fusion or intercentromeric recombination.</title>
        <authorList>
            <person name="Coelho M.A."/>
            <person name="David-Palma M."/>
            <person name="Shea T."/>
            <person name="Bowers K."/>
            <person name="McGinley-Smith S."/>
            <person name="Mohammad A.W."/>
            <person name="Gnirke A."/>
            <person name="Yurkov A.M."/>
            <person name="Nowrousian M."/>
            <person name="Sun S."/>
            <person name="Cuomo C.A."/>
            <person name="Heitman J."/>
        </authorList>
    </citation>
    <scope>NUCLEOTIDE SEQUENCE</scope>
    <source>
        <strain evidence="5">CBS 10117</strain>
    </source>
</reference>
<dbReference type="SUPFAM" id="SSF55797">
    <property type="entry name" value="PR-1-like"/>
    <property type="match status" value="1"/>
</dbReference>
<dbReference type="VEuPathDB" id="FungiDB:I303_08562"/>
<dbReference type="InterPro" id="IPR035940">
    <property type="entry name" value="CAP_sf"/>
</dbReference>
<dbReference type="OrthoDB" id="337038at2759"/>
<evidence type="ECO:0000259" key="3">
    <source>
        <dbReference type="SMART" id="SM00198"/>
    </source>
</evidence>